<keyword evidence="1" id="KW-0732">Signal</keyword>
<protein>
    <submittedName>
        <fullName evidence="3">Lipoprotein</fullName>
    </submittedName>
</protein>
<organism evidence="2 3">
    <name type="scientific">Steinernema glaseri</name>
    <dbReference type="NCBI Taxonomy" id="37863"/>
    <lineage>
        <taxon>Eukaryota</taxon>
        <taxon>Metazoa</taxon>
        <taxon>Ecdysozoa</taxon>
        <taxon>Nematoda</taxon>
        <taxon>Chromadorea</taxon>
        <taxon>Rhabditida</taxon>
        <taxon>Tylenchina</taxon>
        <taxon>Panagrolaimomorpha</taxon>
        <taxon>Strongyloidoidea</taxon>
        <taxon>Steinernematidae</taxon>
        <taxon>Steinernema</taxon>
    </lineage>
</organism>
<sequence>MSALFLLLLCFVGLLAQDGRTFRNAKLSLHVFQETADCFEAGTDCDVTIRFGFTDRKDQKLRYVINTPGQKGNIGHRFERGITDGFKHDVPNREFRRVEDACARLATNASGFHSPIYNDCFTVNRVYFETFSWWGNIGADWKPGNTFVALKFTFSDGSEQVRQVTFKPLQSCSSDWVESGGHHFLCSGEEKRYYRAIMARRDMLELGDILICPTN</sequence>
<dbReference type="Proteomes" id="UP000095287">
    <property type="component" value="Unplaced"/>
</dbReference>
<accession>A0A1I7Z2H7</accession>
<keyword evidence="2" id="KW-1185">Reference proteome</keyword>
<name>A0A1I7Z2H7_9BILA</name>
<evidence type="ECO:0000313" key="2">
    <source>
        <dbReference type="Proteomes" id="UP000095287"/>
    </source>
</evidence>
<evidence type="ECO:0000313" key="3">
    <source>
        <dbReference type="WBParaSite" id="L893_g22264.t1"/>
    </source>
</evidence>
<reference evidence="3" key="1">
    <citation type="submission" date="2016-11" db="UniProtKB">
        <authorList>
            <consortium name="WormBaseParasite"/>
        </authorList>
    </citation>
    <scope>IDENTIFICATION</scope>
</reference>
<evidence type="ECO:0000256" key="1">
    <source>
        <dbReference type="SAM" id="SignalP"/>
    </source>
</evidence>
<proteinExistence type="predicted"/>
<feature type="chain" id="PRO_5009312885" evidence="1">
    <location>
        <begin position="17"/>
        <end position="215"/>
    </location>
</feature>
<feature type="signal peptide" evidence="1">
    <location>
        <begin position="1"/>
        <end position="16"/>
    </location>
</feature>
<dbReference type="AlphaFoldDB" id="A0A1I7Z2H7"/>
<dbReference type="WBParaSite" id="L893_g22264.t1">
    <property type="protein sequence ID" value="L893_g22264.t1"/>
    <property type="gene ID" value="L893_g22264"/>
</dbReference>